<dbReference type="InterPro" id="IPR010982">
    <property type="entry name" value="Lambda_DNA-bd_dom_sf"/>
</dbReference>
<accession>A0A372G9Q9</accession>
<evidence type="ECO:0000259" key="1">
    <source>
        <dbReference type="PROSITE" id="PS50943"/>
    </source>
</evidence>
<dbReference type="Proteomes" id="UP000262882">
    <property type="component" value="Unassembled WGS sequence"/>
</dbReference>
<gene>
    <name evidence="2" type="ORF">D0T12_28155</name>
</gene>
<protein>
    <submittedName>
        <fullName evidence="2">XRE family transcriptional regulator</fullName>
    </submittedName>
</protein>
<dbReference type="SMART" id="SM00530">
    <property type="entry name" value="HTH_XRE"/>
    <property type="match status" value="1"/>
</dbReference>
<dbReference type="InterPro" id="IPR001387">
    <property type="entry name" value="Cro/C1-type_HTH"/>
</dbReference>
<dbReference type="CDD" id="cd00093">
    <property type="entry name" value="HTH_XRE"/>
    <property type="match status" value="1"/>
</dbReference>
<proteinExistence type="predicted"/>
<dbReference type="Pfam" id="PF19054">
    <property type="entry name" value="DUF5753"/>
    <property type="match status" value="1"/>
</dbReference>
<dbReference type="InterPro" id="IPR043917">
    <property type="entry name" value="DUF5753"/>
</dbReference>
<dbReference type="SUPFAM" id="SSF47413">
    <property type="entry name" value="lambda repressor-like DNA-binding domains"/>
    <property type="match status" value="1"/>
</dbReference>
<keyword evidence="3" id="KW-1185">Reference proteome</keyword>
<sequence length="287" mass="32714">MPVPAAISPTVRQRRLRVELRKARDEASLTQEQVAERLDWSLSKVIRIESGAVNISTTDLRAMLAFYGVAEERINELVQLAKAARERTWWSGYKKILSQQYYDLIGYESAAGIIRQYENLIIPGLLQTQEYAQEYLKNDLPPEHSTDAEALVDVRMRRQEILEIDEGPKVFFVLDEAVVHRQIGGPGVMRDQLRHLIEMTNRSHITIEVVPFTAGANPGLRGSFTILEFPSAEDDDVLHLESPGFMRVTRDLQDAVVTYRERFERLREVSLKPEGTAVLLNRLADSL</sequence>
<dbReference type="PROSITE" id="PS50943">
    <property type="entry name" value="HTH_CROC1"/>
    <property type="match status" value="1"/>
</dbReference>
<comment type="caution">
    <text evidence="2">The sequence shown here is derived from an EMBL/GenBank/DDBJ whole genome shotgun (WGS) entry which is preliminary data.</text>
</comment>
<dbReference type="EMBL" id="QVNQ01000010">
    <property type="protein sequence ID" value="RFS82124.1"/>
    <property type="molecule type" value="Genomic_DNA"/>
</dbReference>
<organism evidence="2 3">
    <name type="scientific">Actinomadura spongiicola</name>
    <dbReference type="NCBI Taxonomy" id="2303421"/>
    <lineage>
        <taxon>Bacteria</taxon>
        <taxon>Bacillati</taxon>
        <taxon>Actinomycetota</taxon>
        <taxon>Actinomycetes</taxon>
        <taxon>Streptosporangiales</taxon>
        <taxon>Thermomonosporaceae</taxon>
        <taxon>Actinomadura</taxon>
    </lineage>
</organism>
<feature type="domain" description="HTH cro/C1-type" evidence="1">
    <location>
        <begin position="20"/>
        <end position="74"/>
    </location>
</feature>
<dbReference type="GO" id="GO:0003677">
    <property type="term" value="F:DNA binding"/>
    <property type="evidence" value="ECO:0007669"/>
    <property type="project" value="InterPro"/>
</dbReference>
<evidence type="ECO:0000313" key="3">
    <source>
        <dbReference type="Proteomes" id="UP000262882"/>
    </source>
</evidence>
<dbReference type="Pfam" id="PF13560">
    <property type="entry name" value="HTH_31"/>
    <property type="match status" value="1"/>
</dbReference>
<dbReference type="AlphaFoldDB" id="A0A372G9Q9"/>
<evidence type="ECO:0000313" key="2">
    <source>
        <dbReference type="EMBL" id="RFS82124.1"/>
    </source>
</evidence>
<dbReference type="Gene3D" id="1.10.260.40">
    <property type="entry name" value="lambda repressor-like DNA-binding domains"/>
    <property type="match status" value="1"/>
</dbReference>
<name>A0A372G9Q9_9ACTN</name>
<reference evidence="2 3" key="1">
    <citation type="submission" date="2018-08" db="EMBL/GenBank/DDBJ databases">
        <title>Actinomadura spongicola sp. nov., isolated from marine sponge Leucetta chagosensis.</title>
        <authorList>
            <person name="Li L."/>
            <person name="Lin H.W."/>
        </authorList>
    </citation>
    <scope>NUCLEOTIDE SEQUENCE [LARGE SCALE GENOMIC DNA]</scope>
    <source>
        <strain evidence="2 3">LHW52907</strain>
    </source>
</reference>